<dbReference type="OrthoDB" id="46262at2157"/>
<dbReference type="GeneID" id="9752080"/>
<organism evidence="1 2">
    <name type="scientific">Vulcanisaeta distributa (strain DSM 14429 / JCM 11212 / NBRC 100878 / IC-017)</name>
    <dbReference type="NCBI Taxonomy" id="572478"/>
    <lineage>
        <taxon>Archaea</taxon>
        <taxon>Thermoproteota</taxon>
        <taxon>Thermoprotei</taxon>
        <taxon>Thermoproteales</taxon>
        <taxon>Thermoproteaceae</taxon>
        <taxon>Vulcanisaeta</taxon>
    </lineage>
</organism>
<name>E1QQW5_VULDI</name>
<dbReference type="KEGG" id="vdi:Vdis_1148"/>
<evidence type="ECO:0000313" key="2">
    <source>
        <dbReference type="Proteomes" id="UP000006681"/>
    </source>
</evidence>
<reference evidence="2" key="2">
    <citation type="journal article" date="2010" name="Stand. Genomic Sci.">
        <title>Complete genome sequence of Vulcanisaeta distributa type strain (IC-017T).</title>
        <authorList>
            <person name="Mavromatis K."/>
            <person name="Sikorski J."/>
            <person name="Pabst E."/>
            <person name="Teshima H."/>
            <person name="Lapidus A."/>
            <person name="Lucas S."/>
            <person name="Nolan M."/>
            <person name="Glavina Del Rio T."/>
            <person name="Cheng J."/>
            <person name="Bruce D."/>
            <person name="Goodwin L."/>
            <person name="Pitluck S."/>
            <person name="Liolios K."/>
            <person name="Ivanova N."/>
            <person name="Mikhailova N."/>
            <person name="Pati A."/>
            <person name="Chen A."/>
            <person name="Palaniappan K."/>
            <person name="Land M."/>
            <person name="Hauser L."/>
            <person name="Chang Y."/>
            <person name="Jeffries C."/>
            <person name="Rohde M."/>
            <person name="Spring S."/>
            <person name="Goker M."/>
            <person name="Wirth R."/>
            <person name="Woyke T."/>
            <person name="Bristow J."/>
            <person name="Eisen J."/>
            <person name="Markowitz V."/>
            <person name="Hugenholtz P."/>
            <person name="Klenk H."/>
            <person name="Kyrpides N."/>
        </authorList>
    </citation>
    <scope>NUCLEOTIDE SEQUENCE [LARGE SCALE GENOMIC DNA]</scope>
    <source>
        <strain evidence="2">DSM 14429 / JCM 11212 / NBRC 100878 / IC-017</strain>
    </source>
</reference>
<sequence length="432" mass="48860">MRLIIGVGAPSYTTESALSAVFRAYELLGPDVEVTIVHSGFRRAERTAEFIEKLLNERGVRSVRLLFRGCEDLNGVINGDAVVIPSSASVRMAICMTRLATQKGVPIMHIMFPFGPWTNLFYPLVPRWLQWVQLFGNVKVNNKPPNEALKTLIENCDKFVDTFRGDALNINILNSNLKREVARISCLINTLVSTPHVYADGNVKPNSLRLELSKGELRLLIDDTLVESIRLRTNPTYSRDVSSDETVDVDRVRKLIEAIFNCASDRDYDDVDQLIDFFGFRVMDLEDGDYVIDTNMVYHGIHNLPVKVEIPYCVQVEVLHAATQKKRDCGPVLAKAVELAFEQLRLNAAYVPTAPYECDVVLPTTDRVALSGKKLLTMDRRAHELWQRYGLNSELITKDRLKVPEPKSPELYHAIIQLYAFTKILNQQINPA</sequence>
<dbReference type="Proteomes" id="UP000006681">
    <property type="component" value="Chromosome"/>
</dbReference>
<dbReference type="RefSeq" id="WP_013336260.1">
    <property type="nucleotide sequence ID" value="NC_014537.1"/>
</dbReference>
<dbReference type="STRING" id="572478.Vdis_1148"/>
<reference evidence="1 2" key="1">
    <citation type="journal article" date="2010" name="Stand. Genomic Sci.">
        <title>Complete genome sequence of Vulcanisaeta distributa type strain (IC-017).</title>
        <authorList>
            <person name="Mavromatis K."/>
            <person name="Sikorski J."/>
            <person name="Pabst E."/>
            <person name="Teshima H."/>
            <person name="Lapidus A."/>
            <person name="Lucas S."/>
            <person name="Nolan M."/>
            <person name="Glavina Del Rio T."/>
            <person name="Cheng J.F."/>
            <person name="Bruce D."/>
            <person name="Goodwin L."/>
            <person name="Pitluck S."/>
            <person name="Liolios K."/>
            <person name="Ivanova N."/>
            <person name="Mikhailova N."/>
            <person name="Pati A."/>
            <person name="Chen A."/>
            <person name="Palaniappan K."/>
            <person name="Land M."/>
            <person name="Hauser L."/>
            <person name="Chang Y.J."/>
            <person name="Jeffries C.D."/>
            <person name="Rohde M."/>
            <person name="Spring S."/>
            <person name="Goker M."/>
            <person name="Wirth R."/>
            <person name="Woyke T."/>
            <person name="Bristow J."/>
            <person name="Eisen J.A."/>
            <person name="Markowitz V."/>
            <person name="Hugenholtz P."/>
            <person name="Klenk H.P."/>
            <person name="Kyrpides N.C."/>
        </authorList>
    </citation>
    <scope>NUCLEOTIDE SEQUENCE [LARGE SCALE GENOMIC DNA]</scope>
    <source>
        <strain evidence="2">DSM 14429 / JCM 11212 / NBRC 100878 / IC-017</strain>
    </source>
</reference>
<gene>
    <name evidence="1" type="ordered locus">Vdis_1148</name>
</gene>
<proteinExistence type="predicted"/>
<evidence type="ECO:0000313" key="1">
    <source>
        <dbReference type="EMBL" id="ADN50535.1"/>
    </source>
</evidence>
<dbReference type="eggNOG" id="arCOG06103">
    <property type="taxonomic scope" value="Archaea"/>
</dbReference>
<keyword evidence="2" id="KW-1185">Reference proteome</keyword>
<dbReference type="HOGENOM" id="CLU_634048_0_0_2"/>
<dbReference type="AlphaFoldDB" id="E1QQW5"/>
<accession>E1QQW5</accession>
<dbReference type="EMBL" id="CP002100">
    <property type="protein sequence ID" value="ADN50535.1"/>
    <property type="molecule type" value="Genomic_DNA"/>
</dbReference>
<protein>
    <submittedName>
        <fullName evidence="1">Uncharacterized protein</fullName>
    </submittedName>
</protein>